<dbReference type="PROSITE" id="PS50082">
    <property type="entry name" value="WD_REPEATS_2"/>
    <property type="match status" value="5"/>
</dbReference>
<dbReference type="InterPro" id="IPR020472">
    <property type="entry name" value="WD40_PAC1"/>
</dbReference>
<dbReference type="InterPro" id="IPR036322">
    <property type="entry name" value="WD40_repeat_dom_sf"/>
</dbReference>
<evidence type="ECO:0000313" key="6">
    <source>
        <dbReference type="Proteomes" id="UP001283361"/>
    </source>
</evidence>
<feature type="repeat" description="WD" evidence="3">
    <location>
        <begin position="597"/>
        <end position="639"/>
    </location>
</feature>
<dbReference type="InterPro" id="IPR001680">
    <property type="entry name" value="WD40_rpt"/>
</dbReference>
<evidence type="ECO:0000313" key="5">
    <source>
        <dbReference type="EMBL" id="KAK3740725.1"/>
    </source>
</evidence>
<feature type="repeat" description="WD" evidence="3">
    <location>
        <begin position="554"/>
        <end position="596"/>
    </location>
</feature>
<dbReference type="PRINTS" id="PR00320">
    <property type="entry name" value="GPROTEINBRPT"/>
</dbReference>
<dbReference type="CDD" id="cd00200">
    <property type="entry name" value="WD40"/>
    <property type="match status" value="1"/>
</dbReference>
<dbReference type="PANTHER" id="PTHR44464:SF1">
    <property type="entry name" value="WD REPEAT-CONTAINING PROTEIN 17"/>
    <property type="match status" value="1"/>
</dbReference>
<feature type="region of interest" description="Disordered" evidence="4">
    <location>
        <begin position="188"/>
        <end position="210"/>
    </location>
</feature>
<keyword evidence="1 3" id="KW-0853">WD repeat</keyword>
<keyword evidence="2" id="KW-0677">Repeat</keyword>
<dbReference type="PANTHER" id="PTHR44464">
    <property type="entry name" value="WD REPEAT-CONTAINING PROTEIN 17"/>
    <property type="match status" value="1"/>
</dbReference>
<dbReference type="SMART" id="SM00320">
    <property type="entry name" value="WD40"/>
    <property type="match status" value="10"/>
</dbReference>
<dbReference type="InterPro" id="IPR019775">
    <property type="entry name" value="WD40_repeat_CS"/>
</dbReference>
<feature type="compositionally biased region" description="Polar residues" evidence="4">
    <location>
        <begin position="902"/>
        <end position="913"/>
    </location>
</feature>
<protein>
    <submittedName>
        <fullName evidence="5">Uncharacterized protein</fullName>
    </submittedName>
</protein>
<evidence type="ECO:0000256" key="4">
    <source>
        <dbReference type="SAM" id="MobiDB-lite"/>
    </source>
</evidence>
<dbReference type="Gene3D" id="2.130.10.10">
    <property type="entry name" value="YVTN repeat-like/Quinoprotein amine dehydrogenase"/>
    <property type="match status" value="3"/>
</dbReference>
<dbReference type="EMBL" id="JAWDGP010006462">
    <property type="protein sequence ID" value="KAK3740725.1"/>
    <property type="molecule type" value="Genomic_DNA"/>
</dbReference>
<reference evidence="5" key="1">
    <citation type="journal article" date="2023" name="G3 (Bethesda)">
        <title>A reference genome for the long-term kleptoplast-retaining sea slug Elysia crispata morphotype clarki.</title>
        <authorList>
            <person name="Eastman K.E."/>
            <person name="Pendleton A.L."/>
            <person name="Shaikh M.A."/>
            <person name="Suttiyut T."/>
            <person name="Ogas R."/>
            <person name="Tomko P."/>
            <person name="Gavelis G."/>
            <person name="Widhalm J.R."/>
            <person name="Wisecaver J.H."/>
        </authorList>
    </citation>
    <scope>NUCLEOTIDE SEQUENCE</scope>
    <source>
        <strain evidence="5">ECLA1</strain>
    </source>
</reference>
<feature type="repeat" description="WD" evidence="3">
    <location>
        <begin position="640"/>
        <end position="676"/>
    </location>
</feature>
<evidence type="ECO:0000256" key="3">
    <source>
        <dbReference type="PROSITE-ProRule" id="PRU00221"/>
    </source>
</evidence>
<keyword evidence="6" id="KW-1185">Reference proteome</keyword>
<gene>
    <name evidence="5" type="ORF">RRG08_048968</name>
</gene>
<comment type="caution">
    <text evidence="5">The sequence shown here is derived from an EMBL/GenBank/DDBJ whole genome shotgun (WGS) entry which is preliminary data.</text>
</comment>
<dbReference type="PROSITE" id="PS00678">
    <property type="entry name" value="WD_REPEATS_1"/>
    <property type="match status" value="3"/>
</dbReference>
<proteinExistence type="predicted"/>
<dbReference type="InterPro" id="IPR015943">
    <property type="entry name" value="WD40/YVTN_repeat-like_dom_sf"/>
</dbReference>
<accession>A0AAE0YC90</accession>
<feature type="region of interest" description="Disordered" evidence="4">
    <location>
        <begin position="898"/>
        <end position="924"/>
    </location>
</feature>
<feature type="repeat" description="WD" evidence="3">
    <location>
        <begin position="53"/>
        <end position="95"/>
    </location>
</feature>
<dbReference type="PROSITE" id="PS50294">
    <property type="entry name" value="WD_REPEATS_REGION"/>
    <property type="match status" value="5"/>
</dbReference>
<organism evidence="5 6">
    <name type="scientific">Elysia crispata</name>
    <name type="common">lettuce slug</name>
    <dbReference type="NCBI Taxonomy" id="231223"/>
    <lineage>
        <taxon>Eukaryota</taxon>
        <taxon>Metazoa</taxon>
        <taxon>Spiralia</taxon>
        <taxon>Lophotrochozoa</taxon>
        <taxon>Mollusca</taxon>
        <taxon>Gastropoda</taxon>
        <taxon>Heterobranchia</taxon>
        <taxon>Euthyneura</taxon>
        <taxon>Panpulmonata</taxon>
        <taxon>Sacoglossa</taxon>
        <taxon>Placobranchoidea</taxon>
        <taxon>Plakobranchidae</taxon>
        <taxon>Elysia</taxon>
    </lineage>
</organism>
<feature type="repeat" description="WD" evidence="3">
    <location>
        <begin position="380"/>
        <end position="422"/>
    </location>
</feature>
<evidence type="ECO:0000256" key="2">
    <source>
        <dbReference type="ARBA" id="ARBA00022737"/>
    </source>
</evidence>
<dbReference type="Proteomes" id="UP001283361">
    <property type="component" value="Unassembled WGS sequence"/>
</dbReference>
<sequence>MVRQVALVPAGCQPWNHDVVVAHGNRFAYAATLAIYVYEVDQRHNEHRLLSIMSEHKKTITTISWCPEKSDYLASASLDGLIVVWDIERQHVVARHNFKGPVMHIGWTPNKCQCLAFMNKSGPLWLWYIQDGKNLSLVKETQNFSSPVSAFRWHHQKHNHIAFGHEDGSISVLNIALEKYTGNKAQKHVFKPDATSSPTSGNTDDEEDPVTTLEWDPLSLDYLLLCNRVAGVRLVDVPGQRVIMFFTLPSAASRVQTMGWVHNAPGMFVTGDCMGGILRVWSVSKSTPIQNIKIKRTGFHRLEVIHSTRSDPNSNHDIKHVADVKTVNNHHISSTSESKSPAVTTLSRFTLPHAQVVCAFRDGGVGLYDLGRKKWNFLRDQGHIETIFDCKFEPDKPDHLATASFDGTIKIWDIPTMTCLKSSPGNEGIIYHISWAPADLNCIAACTARQGAFIWNIEKDKIIKRFSNHAPKSSVYCIVWHQADSKSIMTCGHDGNCIIQQVDGTIIQKYKHPGPVFGCDWSPFNKDMLATGCEDKCVRVFYMASSSDHPIKVFTGHDSKVFHIRWNPLKEGILCSGSDDGRIRVWDYTRDQCICVLTGHSAPVRGLTWNSEVPTLLASGSWDFSIRIWDTRDGACLYTALDHGGDVYGLTSHPNRPFLLASSSRDSTVRLWSMSSLVQPVELSILAGKSTTDLSGSGEPAQTAASSYKLCGRVWKDLNSRSISTLENYSKFFSHPCGTANLWDLVSVLQGRDVMMLSPAYSSGIVHRKHITRFKGSEAQQLEMIKMSRFGGGIGAPSREERLRQAAKLYIQLGNVQRYCELMVELGEWVKALALAPSVSMDYWKNLNSRYCAALMAEDDDDVVPYCVAAGAVDNLVTFLTSRGQLADATTVAQSAAEGSVTKPSTKSLDVNGSGSGSKKDELERQGDRLAVKAMNNLADSHFRNGSPALAACCHLAVDDSHRALSKLIRGHELELAVSVGLILGNCPDETDVALGLLSRRCEALGKWELGVDLLKLQQNPAEALACLCARCSASMAEIDTLLHKAELPPMEACYRKAVSLEQSTGQLRECVQYYLLSPMPERGLELGLDQVKETIQGSHWTADEIFPLLQLLCSIRTDKLQHTKCVQLMYELLALSAYVGALVAMRRQYHPVVQPLFLHAREMLGKERMRLPITVTYIEEELSLFIAIVNNKITSENRSKADALLQKCGSDKDGVVEVGPDCSSSSHLPSHSDVHVSILSKTRIQGQPYFLEDGCSAISLNEALMWAKHHAVCKECRLIFNASHHWTDKGGSNTL</sequence>
<dbReference type="SUPFAM" id="SSF50978">
    <property type="entry name" value="WD40 repeat-like"/>
    <property type="match status" value="2"/>
</dbReference>
<evidence type="ECO:0000256" key="1">
    <source>
        <dbReference type="ARBA" id="ARBA00022574"/>
    </source>
</evidence>
<name>A0AAE0YC90_9GAST</name>
<dbReference type="Pfam" id="PF00400">
    <property type="entry name" value="WD40"/>
    <property type="match status" value="7"/>
</dbReference>